<dbReference type="RefSeq" id="WP_051720117.1">
    <property type="nucleotide sequence ID" value="NZ_JMIH01000024.1"/>
</dbReference>
<keyword evidence="6" id="KW-1185">Reference proteome</keyword>
<evidence type="ECO:0000256" key="3">
    <source>
        <dbReference type="ARBA" id="ARBA00022679"/>
    </source>
</evidence>
<dbReference type="InterPro" id="IPR029044">
    <property type="entry name" value="Nucleotide-diphossugar_trans"/>
</dbReference>
<evidence type="ECO:0000313" key="6">
    <source>
        <dbReference type="Proteomes" id="UP000027821"/>
    </source>
</evidence>
<proteinExistence type="inferred from homology"/>
<dbReference type="Proteomes" id="UP000027821">
    <property type="component" value="Unassembled WGS sequence"/>
</dbReference>
<accession>A0A074KWM7</accession>
<dbReference type="InterPro" id="IPR050834">
    <property type="entry name" value="Glycosyltransf_2"/>
</dbReference>
<sequence length="337" mass="38928">MKDTTVTVLMPVYNGAEFLRETIDSILSQTYEVFEFLIINDGSTDDSEEIILSYDDPRIVYLKNESNIGIIDTLNRGLDHSRSKYIIRMDADDLALPHRIAVQVAYMEDNPDVVLSGSGKINFVNGNSTQDMVIKPIVGEQLLYFNSIFNTSIPHPSAIFRNDIVQKYHLRYDHHFYGAEDKALWLDLAAYGKINNVPEPLIRYRNHANQISYTKLEEGRTSSVAKTFETLNKLGFSLEENQIKALSLLCYPHNCDDIHMLESAQRLADKLTDKFREIGMCDAAYVEDFFTKRIKRIIVWSSPVGISLFRFIYKNKRFKLREFGYVFYKKALLRAKK</sequence>
<comment type="caution">
    <text evidence="5">The sequence shown here is derived from an EMBL/GenBank/DDBJ whole genome shotgun (WGS) entry which is preliminary data.</text>
</comment>
<keyword evidence="3" id="KW-0808">Transferase</keyword>
<dbReference type="Gene3D" id="3.90.550.10">
    <property type="entry name" value="Spore Coat Polysaccharide Biosynthesis Protein SpsA, Chain A"/>
    <property type="match status" value="1"/>
</dbReference>
<dbReference type="InterPro" id="IPR001173">
    <property type="entry name" value="Glyco_trans_2-like"/>
</dbReference>
<evidence type="ECO:0000313" key="5">
    <source>
        <dbReference type="EMBL" id="KEO72595.1"/>
    </source>
</evidence>
<keyword evidence="2" id="KW-0328">Glycosyltransferase</keyword>
<dbReference type="PANTHER" id="PTHR43685">
    <property type="entry name" value="GLYCOSYLTRANSFERASE"/>
    <property type="match status" value="1"/>
</dbReference>
<dbReference type="GO" id="GO:0016757">
    <property type="term" value="F:glycosyltransferase activity"/>
    <property type="evidence" value="ECO:0007669"/>
    <property type="project" value="UniProtKB-KW"/>
</dbReference>
<comment type="similarity">
    <text evidence="1">Belongs to the glycosyltransferase 2 family.</text>
</comment>
<dbReference type="CDD" id="cd00761">
    <property type="entry name" value="Glyco_tranf_GTA_type"/>
    <property type="match status" value="1"/>
</dbReference>
<protein>
    <recommendedName>
        <fullName evidence="4">Glycosyltransferase 2-like domain-containing protein</fullName>
    </recommendedName>
</protein>
<reference evidence="5 6" key="1">
    <citation type="submission" date="2014-04" db="EMBL/GenBank/DDBJ databases">
        <title>Characterization and application of a salt tolerant electro-active bacterium.</title>
        <authorList>
            <person name="Yang L."/>
            <person name="Wei S."/>
            <person name="Tay Q.X.M."/>
        </authorList>
    </citation>
    <scope>NUCLEOTIDE SEQUENCE [LARGE SCALE GENOMIC DNA]</scope>
    <source>
        <strain evidence="5 6">LY1</strain>
    </source>
</reference>
<dbReference type="SUPFAM" id="SSF53448">
    <property type="entry name" value="Nucleotide-diphospho-sugar transferases"/>
    <property type="match status" value="1"/>
</dbReference>
<feature type="domain" description="Glycosyltransferase 2-like" evidence="4">
    <location>
        <begin position="7"/>
        <end position="156"/>
    </location>
</feature>
<dbReference type="OrthoDB" id="9815829at2"/>
<dbReference type="STRING" id="1048983.EL17_17815"/>
<dbReference type="AlphaFoldDB" id="A0A074KWM7"/>
<organism evidence="5 6">
    <name type="scientific">Anditalea andensis</name>
    <dbReference type="NCBI Taxonomy" id="1048983"/>
    <lineage>
        <taxon>Bacteria</taxon>
        <taxon>Pseudomonadati</taxon>
        <taxon>Bacteroidota</taxon>
        <taxon>Cytophagia</taxon>
        <taxon>Cytophagales</taxon>
        <taxon>Cytophagaceae</taxon>
        <taxon>Anditalea</taxon>
    </lineage>
</organism>
<name>A0A074KWM7_9BACT</name>
<gene>
    <name evidence="5" type="ORF">EL17_17815</name>
</gene>
<dbReference type="EMBL" id="JMIH01000024">
    <property type="protein sequence ID" value="KEO72595.1"/>
    <property type="molecule type" value="Genomic_DNA"/>
</dbReference>
<dbReference type="PANTHER" id="PTHR43685:SF5">
    <property type="entry name" value="GLYCOSYLTRANSFERASE EPSE-RELATED"/>
    <property type="match status" value="1"/>
</dbReference>
<dbReference type="Pfam" id="PF00535">
    <property type="entry name" value="Glycos_transf_2"/>
    <property type="match status" value="1"/>
</dbReference>
<evidence type="ECO:0000256" key="2">
    <source>
        <dbReference type="ARBA" id="ARBA00022676"/>
    </source>
</evidence>
<evidence type="ECO:0000259" key="4">
    <source>
        <dbReference type="Pfam" id="PF00535"/>
    </source>
</evidence>
<evidence type="ECO:0000256" key="1">
    <source>
        <dbReference type="ARBA" id="ARBA00006739"/>
    </source>
</evidence>
<dbReference type="eggNOG" id="COG1216">
    <property type="taxonomic scope" value="Bacteria"/>
</dbReference>